<dbReference type="Proteomes" id="UP000240819">
    <property type="component" value="Segment"/>
</dbReference>
<evidence type="ECO:0000313" key="3">
    <source>
        <dbReference type="Proteomes" id="UP000240819"/>
    </source>
</evidence>
<gene>
    <name evidence="2" type="ORF">CETO_207</name>
    <name evidence="1" type="ORF">CETO_4</name>
</gene>
<keyword evidence="3" id="KW-1185">Reference proteome</keyword>
<evidence type="ECO:0000313" key="1">
    <source>
        <dbReference type="EMBL" id="AUG85011.1"/>
    </source>
</evidence>
<sequence length="74" mass="8931">MLRPSEMLVSFLQQVYEPHKKRGLYYKGVLVSEIEQVEYDKFTVRHTQHSDEEIRCDGITIREFLEIVKDFEPR</sequence>
<name>A0A2H5BGU9_9CAUD</name>
<dbReference type="EMBL" id="MG649966">
    <property type="protein sequence ID" value="AUG85011.1"/>
    <property type="molecule type" value="Genomic_DNA"/>
</dbReference>
<organism evidence="2 3">
    <name type="scientific">Vibrio phage Ceto</name>
    <dbReference type="NCBI Taxonomy" id="2570300"/>
    <lineage>
        <taxon>Viruses</taxon>
        <taxon>Duplodnaviria</taxon>
        <taxon>Heunggongvirae</taxon>
        <taxon>Uroviricota</taxon>
        <taxon>Caudoviricetes</taxon>
        <taxon>Demerecviridae</taxon>
        <taxon>Ermolyevavirinae</taxon>
        <taxon>Cetovirus</taxon>
        <taxon>Cetovirus ceto</taxon>
    </lineage>
</organism>
<dbReference type="EMBL" id="MG649966">
    <property type="protein sequence ID" value="AUG85189.1"/>
    <property type="molecule type" value="Genomic_DNA"/>
</dbReference>
<evidence type="ECO:0000313" key="2">
    <source>
        <dbReference type="EMBL" id="AUG85189.1"/>
    </source>
</evidence>
<reference evidence="2 3" key="1">
    <citation type="submission" date="2017-12" db="EMBL/GenBank/DDBJ databases">
        <authorList>
            <person name="Lestochi C.V."/>
            <person name="Miller K.C."/>
            <person name="Miller J.S."/>
            <person name="Stanton M.L."/>
            <person name="Broussard G.W."/>
        </authorList>
    </citation>
    <scope>NUCLEOTIDE SEQUENCE [LARGE SCALE GENOMIC DNA]</scope>
</reference>
<accession>A0A2H5BGU9</accession>
<protein>
    <submittedName>
        <fullName evidence="2">Uncharacterized protein</fullName>
    </submittedName>
</protein>
<proteinExistence type="predicted"/>